<keyword evidence="3" id="KW-1185">Reference proteome</keyword>
<dbReference type="AlphaFoldDB" id="A0A1H3TUV7"/>
<sequence>MKTRASIHRHFSKQKNYQGVFFITGFHKKSERFSVGTLKNNAVAELGSFSEGLKKEEKSALEQIINKKAVSRSGLKLQIAPGICVELAFTKMEKRLLTNPRFLRFRTDIDWTECTWGNLLIGNDSVKQEVHITHPDKPLWKEPPIVKDQYISYLYEIAPLILPFLQQRMLTVLRYPHGIHGEGFYQKNCPAYAPEFIKTYLADDIHYIVCNDLSTLLWLGNQLALEFHVPFHHIGNANPYEIVFDLDPPSQAYFPLAVKAALEMKQLFDKFSIQSYPKISGNKGLQIHVPMADAPLTFEEARHFTSFIAAYIVEKHPHEFTVERMKKKRGNRLYIDYVQHWRGKTIICPYSTRGREGAPVAAPLSWEEVTAALRPDQYNIFTVLERINKIGCPFHDYFEQKNEHLLEMIKKIKAVKA</sequence>
<reference evidence="3" key="1">
    <citation type="submission" date="2016-10" db="EMBL/GenBank/DDBJ databases">
        <authorList>
            <person name="Varghese N."/>
            <person name="Submissions S."/>
        </authorList>
    </citation>
    <scope>NUCLEOTIDE SEQUENCE [LARGE SCALE GENOMIC DNA]</scope>
    <source>
        <strain evidence="3">SP</strain>
    </source>
</reference>
<dbReference type="Pfam" id="PF21686">
    <property type="entry name" value="LigD_Prim-Pol"/>
    <property type="match status" value="1"/>
</dbReference>
<name>A0A1H3TUV7_9BACI</name>
<dbReference type="Gene3D" id="3.90.920.10">
    <property type="entry name" value="DNA primase, PRIM domain"/>
    <property type="match status" value="1"/>
</dbReference>
<evidence type="ECO:0000313" key="3">
    <source>
        <dbReference type="Proteomes" id="UP000198935"/>
    </source>
</evidence>
<evidence type="ECO:0000313" key="2">
    <source>
        <dbReference type="EMBL" id="SDZ53986.1"/>
    </source>
</evidence>
<dbReference type="OrthoDB" id="9802472at2"/>
<dbReference type="InterPro" id="IPR052171">
    <property type="entry name" value="NHEJ_LigD"/>
</dbReference>
<dbReference type="Gene3D" id="2.40.50.140">
    <property type="entry name" value="Nucleic acid-binding proteins"/>
    <property type="match status" value="1"/>
</dbReference>
<dbReference type="PANTHER" id="PTHR42705">
    <property type="entry name" value="BIFUNCTIONAL NON-HOMOLOGOUS END JOINING PROTEIN LIGD"/>
    <property type="match status" value="1"/>
</dbReference>
<dbReference type="InterPro" id="IPR014145">
    <property type="entry name" value="LigD_pol_dom"/>
</dbReference>
<dbReference type="InterPro" id="IPR012340">
    <property type="entry name" value="NA-bd_OB-fold"/>
</dbReference>
<evidence type="ECO:0000259" key="1">
    <source>
        <dbReference type="Pfam" id="PF21686"/>
    </source>
</evidence>
<dbReference type="PANTHER" id="PTHR42705:SF2">
    <property type="entry name" value="BIFUNCTIONAL NON-HOMOLOGOUS END JOINING PROTEIN LIGD"/>
    <property type="match status" value="1"/>
</dbReference>
<dbReference type="Proteomes" id="UP000198935">
    <property type="component" value="Unassembled WGS sequence"/>
</dbReference>
<dbReference type="InterPro" id="IPR014143">
    <property type="entry name" value="NHEJ_ligase_prk"/>
</dbReference>
<dbReference type="EMBL" id="FNPI01000016">
    <property type="protein sequence ID" value="SDZ53986.1"/>
    <property type="molecule type" value="Genomic_DNA"/>
</dbReference>
<dbReference type="NCBIfam" id="TIGR02778">
    <property type="entry name" value="ligD_pol"/>
    <property type="match status" value="1"/>
</dbReference>
<dbReference type="NCBIfam" id="TIGR02776">
    <property type="entry name" value="NHEJ_ligase_prk"/>
    <property type="match status" value="1"/>
</dbReference>
<proteinExistence type="predicted"/>
<accession>A0A1H3TUV7</accession>
<protein>
    <submittedName>
        <fullName evidence="2">Bifunctional non-homologous end joining protein LigD</fullName>
    </submittedName>
</protein>
<dbReference type="STRING" id="1503961.SAMN05421736_11672"/>
<organism evidence="2 3">
    <name type="scientific">Evansella caseinilytica</name>
    <dbReference type="NCBI Taxonomy" id="1503961"/>
    <lineage>
        <taxon>Bacteria</taxon>
        <taxon>Bacillati</taxon>
        <taxon>Bacillota</taxon>
        <taxon>Bacilli</taxon>
        <taxon>Bacillales</taxon>
        <taxon>Bacillaceae</taxon>
        <taxon>Evansella</taxon>
    </lineage>
</organism>
<feature type="domain" description="DNA ligase D polymerase" evidence="1">
    <location>
        <begin position="147"/>
        <end position="394"/>
    </location>
</feature>
<gene>
    <name evidence="2" type="ORF">SAMN05421736_11672</name>
</gene>